<protein>
    <submittedName>
        <fullName evidence="1">Uncharacterized protein</fullName>
    </submittedName>
</protein>
<dbReference type="PANTHER" id="PTHR37383:SF1">
    <property type="entry name" value="OS01G0694200 PROTEIN"/>
    <property type="match status" value="1"/>
</dbReference>
<reference evidence="1" key="1">
    <citation type="journal article" date="2023" name="Plant J.">
        <title>The genome of the king protea, Protea cynaroides.</title>
        <authorList>
            <person name="Chang J."/>
            <person name="Duong T.A."/>
            <person name="Schoeman C."/>
            <person name="Ma X."/>
            <person name="Roodt D."/>
            <person name="Barker N."/>
            <person name="Li Z."/>
            <person name="Van de Peer Y."/>
            <person name="Mizrachi E."/>
        </authorList>
    </citation>
    <scope>NUCLEOTIDE SEQUENCE</scope>
    <source>
        <tissue evidence="1">Young leaves</tissue>
    </source>
</reference>
<name>A0A9Q0H8Y6_9MAGN</name>
<dbReference type="Proteomes" id="UP001141806">
    <property type="component" value="Unassembled WGS sequence"/>
</dbReference>
<proteinExistence type="predicted"/>
<organism evidence="1 2">
    <name type="scientific">Protea cynaroides</name>
    <dbReference type="NCBI Taxonomy" id="273540"/>
    <lineage>
        <taxon>Eukaryota</taxon>
        <taxon>Viridiplantae</taxon>
        <taxon>Streptophyta</taxon>
        <taxon>Embryophyta</taxon>
        <taxon>Tracheophyta</taxon>
        <taxon>Spermatophyta</taxon>
        <taxon>Magnoliopsida</taxon>
        <taxon>Proteales</taxon>
        <taxon>Proteaceae</taxon>
        <taxon>Protea</taxon>
    </lineage>
</organism>
<gene>
    <name evidence="1" type="ORF">NE237_020190</name>
</gene>
<comment type="caution">
    <text evidence="1">The sequence shown here is derived from an EMBL/GenBank/DDBJ whole genome shotgun (WGS) entry which is preliminary data.</text>
</comment>
<sequence length="478" mass="52346">MVTTQACKLNLPLHVHPSSPLEIRSLLFEPISQSLALMYSNSSFLLLPSPPLFTSSPSPSFLPQTLIPYPSTSACFVRLHASPNSTDGRVLFVVAGPHNGGSSILLRFWILRKNQASFAKAQVNCSLSGRSCDHKLGVVVDLSHGFSVKLAGSVNVFALHSVSARKIFVFTAKMVGDEDDGVGVLLVKCAVIDCTAPICSMSILFGFLLLGEDNGVRVFPLRPLVKGRVSRQQELARRRERKLHLPNGSIQTINGINDLYSTKTIYSKHLVSGNDGKSAEQEGTRVSTNGYARSEAHRASAKRRTMKLRQDSSECGTCFVSFKRPESQSSKSTTVFSMPVKAASFHALSPNKFLILDMVGDLHLLWLYNTVFGSEIKGHMRHLNHSMKGQMLAVLPDISMRTQTVWVSDGFHSVHMMSISDMDIPANEDVKNDMEEKLIQISAIQAIFASEKIQDIVPLTANAILILGQGSIFAYAIS</sequence>
<dbReference type="PANTHER" id="PTHR37383">
    <property type="entry name" value="OS01G0694200 PROTEIN"/>
    <property type="match status" value="1"/>
</dbReference>
<evidence type="ECO:0000313" key="1">
    <source>
        <dbReference type="EMBL" id="KAJ4960280.1"/>
    </source>
</evidence>
<evidence type="ECO:0000313" key="2">
    <source>
        <dbReference type="Proteomes" id="UP001141806"/>
    </source>
</evidence>
<dbReference type="EMBL" id="JAMYWD010000009">
    <property type="protein sequence ID" value="KAJ4960280.1"/>
    <property type="molecule type" value="Genomic_DNA"/>
</dbReference>
<dbReference type="AlphaFoldDB" id="A0A9Q0H8Y6"/>
<dbReference type="OrthoDB" id="1925091at2759"/>
<keyword evidence="2" id="KW-1185">Reference proteome</keyword>
<accession>A0A9Q0H8Y6</accession>